<keyword evidence="14" id="KW-1185">Reference proteome</keyword>
<dbReference type="RefSeq" id="XP_055889432.1">
    <property type="nucleotide sequence ID" value="XM_056033457.1"/>
</dbReference>
<dbReference type="OMA" id="PESAICM"/>
<dbReference type="PANTHER" id="PTHR24243">
    <property type="entry name" value="G-PROTEIN COUPLED RECEPTOR"/>
    <property type="match status" value="1"/>
</dbReference>
<dbReference type="GeneID" id="106071039"/>
<evidence type="ECO:0000256" key="8">
    <source>
        <dbReference type="ARBA" id="ARBA00023170"/>
    </source>
</evidence>
<keyword evidence="9" id="KW-0325">Glycoprotein</keyword>
<dbReference type="Gene3D" id="1.20.1070.10">
    <property type="entry name" value="Rhodopsin 7-helix transmembrane proteins"/>
    <property type="match status" value="1"/>
</dbReference>
<proteinExistence type="inferred from homology"/>
<evidence type="ECO:0000256" key="5">
    <source>
        <dbReference type="ARBA" id="ARBA00023040"/>
    </source>
</evidence>
<dbReference type="PANTHER" id="PTHR24243:SF208">
    <property type="entry name" value="PYROKININ-1 RECEPTOR"/>
    <property type="match status" value="1"/>
</dbReference>
<dbReference type="GO" id="GO:0005886">
    <property type="term" value="C:plasma membrane"/>
    <property type="evidence" value="ECO:0007669"/>
    <property type="project" value="UniProtKB-SubCell"/>
</dbReference>
<gene>
    <name evidence="15" type="primary">LOC106071039</name>
</gene>
<evidence type="ECO:0000313" key="14">
    <source>
        <dbReference type="Proteomes" id="UP001165740"/>
    </source>
</evidence>
<dbReference type="Pfam" id="PF00001">
    <property type="entry name" value="7tm_1"/>
    <property type="match status" value="1"/>
</dbReference>
<organism evidence="14 15">
    <name type="scientific">Biomphalaria glabrata</name>
    <name type="common">Bloodfluke planorb</name>
    <name type="synonym">Freshwater snail</name>
    <dbReference type="NCBI Taxonomy" id="6526"/>
    <lineage>
        <taxon>Eukaryota</taxon>
        <taxon>Metazoa</taxon>
        <taxon>Spiralia</taxon>
        <taxon>Lophotrochozoa</taxon>
        <taxon>Mollusca</taxon>
        <taxon>Gastropoda</taxon>
        <taxon>Heterobranchia</taxon>
        <taxon>Euthyneura</taxon>
        <taxon>Panpulmonata</taxon>
        <taxon>Hygrophila</taxon>
        <taxon>Lymnaeoidea</taxon>
        <taxon>Planorbidae</taxon>
        <taxon>Biomphalaria</taxon>
    </lineage>
</organism>
<dbReference type="OrthoDB" id="5962705at2759"/>
<feature type="transmembrane region" description="Helical" evidence="12">
    <location>
        <begin position="313"/>
        <end position="335"/>
    </location>
</feature>
<evidence type="ECO:0000256" key="7">
    <source>
        <dbReference type="ARBA" id="ARBA00023157"/>
    </source>
</evidence>
<dbReference type="PROSITE" id="PS50262">
    <property type="entry name" value="G_PROTEIN_RECEP_F1_2"/>
    <property type="match status" value="1"/>
</dbReference>
<dbReference type="AlphaFoldDB" id="A0A9W3AQC4"/>
<feature type="transmembrane region" description="Helical" evidence="12">
    <location>
        <begin position="251"/>
        <end position="271"/>
    </location>
</feature>
<keyword evidence="10 11" id="KW-0807">Transducer</keyword>
<dbReference type="InterPro" id="IPR000276">
    <property type="entry name" value="GPCR_Rhodpsn"/>
</dbReference>
<evidence type="ECO:0000256" key="10">
    <source>
        <dbReference type="ARBA" id="ARBA00023224"/>
    </source>
</evidence>
<keyword evidence="4 12" id="KW-1133">Transmembrane helix</keyword>
<dbReference type="PROSITE" id="PS00237">
    <property type="entry name" value="G_PROTEIN_RECEP_F1_1"/>
    <property type="match status" value="1"/>
</dbReference>
<comment type="similarity">
    <text evidence="11">Belongs to the G-protein coupled receptor 1 family.</text>
</comment>
<protein>
    <submittedName>
        <fullName evidence="15">Pyrokinin-1 receptor-like</fullName>
    </submittedName>
</protein>
<keyword evidence="7" id="KW-1015">Disulfide bond</keyword>
<reference evidence="15" key="1">
    <citation type="submission" date="2025-08" db="UniProtKB">
        <authorList>
            <consortium name="RefSeq"/>
        </authorList>
    </citation>
    <scope>IDENTIFICATION</scope>
</reference>
<dbReference type="PRINTS" id="PR00237">
    <property type="entry name" value="GPCRRHODOPSN"/>
</dbReference>
<dbReference type="SUPFAM" id="SSF81321">
    <property type="entry name" value="Family A G protein-coupled receptor-like"/>
    <property type="match status" value="1"/>
</dbReference>
<keyword evidence="3 11" id="KW-0812">Transmembrane</keyword>
<feature type="transmembrane region" description="Helical" evidence="12">
    <location>
        <begin position="133"/>
        <end position="158"/>
    </location>
</feature>
<evidence type="ECO:0000256" key="6">
    <source>
        <dbReference type="ARBA" id="ARBA00023136"/>
    </source>
</evidence>
<dbReference type="InterPro" id="IPR005390">
    <property type="entry name" value="NeuromedU_rcpt"/>
</dbReference>
<feature type="transmembrane region" description="Helical" evidence="12">
    <location>
        <begin position="200"/>
        <end position="230"/>
    </location>
</feature>
<dbReference type="Proteomes" id="UP001165740">
    <property type="component" value="Chromosome 6"/>
</dbReference>
<evidence type="ECO:0000313" key="15">
    <source>
        <dbReference type="RefSeq" id="XP_055889432.1"/>
    </source>
</evidence>
<feature type="transmembrane region" description="Helical" evidence="12">
    <location>
        <begin position="404"/>
        <end position="426"/>
    </location>
</feature>
<keyword evidence="2" id="KW-1003">Cell membrane</keyword>
<dbReference type="CDD" id="cd15134">
    <property type="entry name" value="7tmA_capaR"/>
    <property type="match status" value="1"/>
</dbReference>
<dbReference type="PRINTS" id="PR01565">
    <property type="entry name" value="NEUROMEDINUR"/>
</dbReference>
<evidence type="ECO:0000256" key="11">
    <source>
        <dbReference type="RuleBase" id="RU000688"/>
    </source>
</evidence>
<accession>A0A9W3AQC4</accession>
<comment type="subcellular location">
    <subcellularLocation>
        <location evidence="1">Cell membrane</location>
        <topology evidence="1">Multi-pass membrane protein</topology>
    </subcellularLocation>
</comment>
<evidence type="ECO:0000256" key="12">
    <source>
        <dbReference type="SAM" id="Phobius"/>
    </source>
</evidence>
<evidence type="ECO:0000256" key="1">
    <source>
        <dbReference type="ARBA" id="ARBA00004651"/>
    </source>
</evidence>
<evidence type="ECO:0000256" key="3">
    <source>
        <dbReference type="ARBA" id="ARBA00022692"/>
    </source>
</evidence>
<feature type="transmembrane region" description="Helical" evidence="12">
    <location>
        <begin position="359"/>
        <end position="378"/>
    </location>
</feature>
<dbReference type="GO" id="GO:0001607">
    <property type="term" value="F:neuromedin U receptor activity"/>
    <property type="evidence" value="ECO:0007669"/>
    <property type="project" value="InterPro"/>
</dbReference>
<keyword evidence="6 12" id="KW-0472">Membrane</keyword>
<evidence type="ECO:0000259" key="13">
    <source>
        <dbReference type="PROSITE" id="PS50262"/>
    </source>
</evidence>
<dbReference type="InterPro" id="IPR017452">
    <property type="entry name" value="GPCR_Rhodpsn_7TM"/>
</dbReference>
<keyword evidence="8 11" id="KW-0675">Receptor</keyword>
<feature type="transmembrane region" description="Helical" evidence="12">
    <location>
        <begin position="170"/>
        <end position="188"/>
    </location>
</feature>
<evidence type="ECO:0000256" key="9">
    <source>
        <dbReference type="ARBA" id="ARBA00023180"/>
    </source>
</evidence>
<feature type="domain" description="G-protein coupled receptors family 1 profile" evidence="13">
    <location>
        <begin position="150"/>
        <end position="423"/>
    </location>
</feature>
<evidence type="ECO:0000256" key="2">
    <source>
        <dbReference type="ARBA" id="ARBA00022475"/>
    </source>
</evidence>
<evidence type="ECO:0000256" key="4">
    <source>
        <dbReference type="ARBA" id="ARBA00022989"/>
    </source>
</evidence>
<sequence>MSDGGYYLEINEQICCRVNLSVRNWRGAYRTSPAFGGHGDAELVSSQDYMSPTYRALDASGVPLGSAVFYGANVTWQDVRQITSNFTPDVTAFCDVKGENKSYNLSEVNYSLVSQADYMGRVLGERYVSTEKLVVLTFLYVLIFLTGVLGNVCTCVVITRNRFLHTATNYYLFSLAISDVITLLLALPPEATSVWESYPFIFGSVFCYIKSFVSEMTSYASVLTITAFTIDRYVAICHPLRSQGLSSLSRAVKIIVLIWVVACTCALPYPIHTRTFYYMADPCTLEPLPDSFVCNIPDRFRHNMKYMFQFSTFVFFIIPMVVITIMYVLIGLTLVKTDQFAEGKKNKQAAVAAAKAKKAVLKMLVAVVIAFFACWAPFHAQRLMTLFVPVDAWTDTLLSLQTSIFYVSGVLYFFSSTINPILYNVMSKRYRQAFKKTLNVCFKGKHSEYSENSYFRSNPHNTSVTVYTNHRLLVKDRVAKNGDIEVNDSTNV</sequence>
<name>A0A9W3AQC4_BIOGL</name>
<keyword evidence="5 11" id="KW-0297">G-protein coupled receptor</keyword>